<evidence type="ECO:0000313" key="4">
    <source>
        <dbReference type="EMBL" id="KAK4142618.1"/>
    </source>
</evidence>
<dbReference type="Pfam" id="PF13410">
    <property type="entry name" value="GST_C_2"/>
    <property type="match status" value="1"/>
</dbReference>
<evidence type="ECO:0000259" key="2">
    <source>
        <dbReference type="PROSITE" id="PS50404"/>
    </source>
</evidence>
<dbReference type="InterPro" id="IPR036249">
    <property type="entry name" value="Thioredoxin-like_sf"/>
</dbReference>
<dbReference type="Gene3D" id="3.40.30.10">
    <property type="entry name" value="Glutaredoxin"/>
    <property type="match status" value="1"/>
</dbReference>
<feature type="domain" description="GST C-terminal" evidence="3">
    <location>
        <begin position="97"/>
        <end position="222"/>
    </location>
</feature>
<dbReference type="PANTHER" id="PTHR44051:SF8">
    <property type="entry name" value="GLUTATHIONE S-TRANSFERASE GSTA"/>
    <property type="match status" value="1"/>
</dbReference>
<feature type="domain" description="GST N-terminal" evidence="2">
    <location>
        <begin position="4"/>
        <end position="90"/>
    </location>
</feature>
<protein>
    <submittedName>
        <fullName evidence="4">Glutathione S-transferase</fullName>
    </submittedName>
</protein>
<proteinExistence type="inferred from homology"/>
<dbReference type="SUPFAM" id="SSF47616">
    <property type="entry name" value="GST C-terminal domain-like"/>
    <property type="match status" value="1"/>
</dbReference>
<gene>
    <name evidence="4" type="ORF">C8A04DRAFT_29747</name>
</gene>
<comment type="similarity">
    <text evidence="1">Belongs to the GST superfamily.</text>
</comment>
<dbReference type="InterPro" id="IPR010987">
    <property type="entry name" value="Glutathione-S-Trfase_C-like"/>
</dbReference>
<dbReference type="AlphaFoldDB" id="A0AAN6V0P2"/>
<dbReference type="PROSITE" id="PS50404">
    <property type="entry name" value="GST_NTER"/>
    <property type="match status" value="1"/>
</dbReference>
<dbReference type="PROSITE" id="PS50405">
    <property type="entry name" value="GST_CTER"/>
    <property type="match status" value="1"/>
</dbReference>
<dbReference type="CDD" id="cd03048">
    <property type="entry name" value="GST_N_Ure2p_like"/>
    <property type="match status" value="1"/>
</dbReference>
<reference evidence="4" key="1">
    <citation type="journal article" date="2023" name="Mol. Phylogenet. Evol.">
        <title>Genome-scale phylogeny and comparative genomics of the fungal order Sordariales.</title>
        <authorList>
            <person name="Hensen N."/>
            <person name="Bonometti L."/>
            <person name="Westerberg I."/>
            <person name="Brannstrom I.O."/>
            <person name="Guillou S."/>
            <person name="Cros-Aarteil S."/>
            <person name="Calhoun S."/>
            <person name="Haridas S."/>
            <person name="Kuo A."/>
            <person name="Mondo S."/>
            <person name="Pangilinan J."/>
            <person name="Riley R."/>
            <person name="LaButti K."/>
            <person name="Andreopoulos B."/>
            <person name="Lipzen A."/>
            <person name="Chen C."/>
            <person name="Yan M."/>
            <person name="Daum C."/>
            <person name="Ng V."/>
            <person name="Clum A."/>
            <person name="Steindorff A."/>
            <person name="Ohm R.A."/>
            <person name="Martin F."/>
            <person name="Silar P."/>
            <person name="Natvig D.O."/>
            <person name="Lalanne C."/>
            <person name="Gautier V."/>
            <person name="Ament-Velasquez S.L."/>
            <person name="Kruys A."/>
            <person name="Hutchinson M.I."/>
            <person name="Powell A.J."/>
            <person name="Barry K."/>
            <person name="Miller A.N."/>
            <person name="Grigoriev I.V."/>
            <person name="Debuchy R."/>
            <person name="Gladieux P."/>
            <person name="Hiltunen Thoren M."/>
            <person name="Johannesson H."/>
        </authorList>
    </citation>
    <scope>NUCLEOTIDE SEQUENCE</scope>
    <source>
        <strain evidence="4">CBS 141.50</strain>
    </source>
</reference>
<dbReference type="SFLD" id="SFLDS00019">
    <property type="entry name" value="Glutathione_Transferase_(cytos"/>
    <property type="match status" value="1"/>
</dbReference>
<dbReference type="SUPFAM" id="SSF52833">
    <property type="entry name" value="Thioredoxin-like"/>
    <property type="match status" value="1"/>
</dbReference>
<sequence length="253" mass="28729">MTTKTDIVAYSEGTPNGLKLHIALAELGLDYKLVPIALFKNEQKEPWFTEINPNGRIPAITDKTANGVELKIFESGAVLEYLVATYDKNHLISYPYGTKEHWETISWLMWQMSGLGPMMGQANVFTRSTVGVHQYSIDRYVNESRRLLRVLDGHLEKKGAKFVVGDRVTIADIAIWPWVSAIRYSGLRSIEDYPSVSKWFWGLLERPGFKKGANTPGPNKYLATNEMTEEEINKISEPTREWIAETMKRDADA</sequence>
<name>A0AAN6V0P2_9PEZI</name>
<dbReference type="SFLD" id="SFLDG00358">
    <property type="entry name" value="Main_(cytGST)"/>
    <property type="match status" value="1"/>
</dbReference>
<dbReference type="InterPro" id="IPR004045">
    <property type="entry name" value="Glutathione_S-Trfase_N"/>
</dbReference>
<dbReference type="GeneID" id="87817729"/>
<dbReference type="Gene3D" id="1.20.1050.10">
    <property type="match status" value="1"/>
</dbReference>
<dbReference type="SFLD" id="SFLDG01151">
    <property type="entry name" value="Main.2:_Nu-like"/>
    <property type="match status" value="1"/>
</dbReference>
<evidence type="ECO:0000313" key="5">
    <source>
        <dbReference type="Proteomes" id="UP001302676"/>
    </source>
</evidence>
<dbReference type="InterPro" id="IPR040079">
    <property type="entry name" value="Glutathione_S-Trfase"/>
</dbReference>
<organism evidence="4 5">
    <name type="scientific">Dichotomopilus funicola</name>
    <dbReference type="NCBI Taxonomy" id="1934379"/>
    <lineage>
        <taxon>Eukaryota</taxon>
        <taxon>Fungi</taxon>
        <taxon>Dikarya</taxon>
        <taxon>Ascomycota</taxon>
        <taxon>Pezizomycotina</taxon>
        <taxon>Sordariomycetes</taxon>
        <taxon>Sordariomycetidae</taxon>
        <taxon>Sordariales</taxon>
        <taxon>Chaetomiaceae</taxon>
        <taxon>Dichotomopilus</taxon>
    </lineage>
</organism>
<dbReference type="InterPro" id="IPR036282">
    <property type="entry name" value="Glutathione-S-Trfase_C_sf"/>
</dbReference>
<comment type="caution">
    <text evidence="4">The sequence shown here is derived from an EMBL/GenBank/DDBJ whole genome shotgun (WGS) entry which is preliminary data.</text>
</comment>
<dbReference type="Proteomes" id="UP001302676">
    <property type="component" value="Unassembled WGS sequence"/>
</dbReference>
<dbReference type="PANTHER" id="PTHR44051">
    <property type="entry name" value="GLUTATHIONE S-TRANSFERASE-RELATED"/>
    <property type="match status" value="1"/>
</dbReference>
<dbReference type="RefSeq" id="XP_062635989.1">
    <property type="nucleotide sequence ID" value="XM_062781116.1"/>
</dbReference>
<reference evidence="4" key="2">
    <citation type="submission" date="2023-05" db="EMBL/GenBank/DDBJ databases">
        <authorList>
            <consortium name="Lawrence Berkeley National Laboratory"/>
            <person name="Steindorff A."/>
            <person name="Hensen N."/>
            <person name="Bonometti L."/>
            <person name="Westerberg I."/>
            <person name="Brannstrom I.O."/>
            <person name="Guillou S."/>
            <person name="Cros-Aarteil S."/>
            <person name="Calhoun S."/>
            <person name="Haridas S."/>
            <person name="Kuo A."/>
            <person name="Mondo S."/>
            <person name="Pangilinan J."/>
            <person name="Riley R."/>
            <person name="Labutti K."/>
            <person name="Andreopoulos B."/>
            <person name="Lipzen A."/>
            <person name="Chen C."/>
            <person name="Yanf M."/>
            <person name="Daum C."/>
            <person name="Ng V."/>
            <person name="Clum A."/>
            <person name="Ohm R."/>
            <person name="Martin F."/>
            <person name="Silar P."/>
            <person name="Natvig D."/>
            <person name="Lalanne C."/>
            <person name="Gautier V."/>
            <person name="Ament-Velasquez S.L."/>
            <person name="Kruys A."/>
            <person name="Hutchinson M.I."/>
            <person name="Powell A.J."/>
            <person name="Barry K."/>
            <person name="Miller A.N."/>
            <person name="Grigoriev I.V."/>
            <person name="Debuchy R."/>
            <person name="Gladieux P."/>
            <person name="Thoren M.H."/>
            <person name="Johannesson H."/>
        </authorList>
    </citation>
    <scope>NUCLEOTIDE SEQUENCE</scope>
    <source>
        <strain evidence="4">CBS 141.50</strain>
    </source>
</reference>
<evidence type="ECO:0000256" key="1">
    <source>
        <dbReference type="ARBA" id="ARBA00007409"/>
    </source>
</evidence>
<evidence type="ECO:0000259" key="3">
    <source>
        <dbReference type="PROSITE" id="PS50405"/>
    </source>
</evidence>
<dbReference type="EMBL" id="MU853595">
    <property type="protein sequence ID" value="KAK4142618.1"/>
    <property type="molecule type" value="Genomic_DNA"/>
</dbReference>
<accession>A0AAN6V0P2</accession>
<dbReference type="Pfam" id="PF02798">
    <property type="entry name" value="GST_N"/>
    <property type="match status" value="1"/>
</dbReference>
<keyword evidence="5" id="KW-1185">Reference proteome</keyword>